<organism evidence="2">
    <name type="scientific">Arundo donax</name>
    <name type="common">Giant reed</name>
    <name type="synonym">Donax arundinaceus</name>
    <dbReference type="NCBI Taxonomy" id="35708"/>
    <lineage>
        <taxon>Eukaryota</taxon>
        <taxon>Viridiplantae</taxon>
        <taxon>Streptophyta</taxon>
        <taxon>Embryophyta</taxon>
        <taxon>Tracheophyta</taxon>
        <taxon>Spermatophyta</taxon>
        <taxon>Magnoliopsida</taxon>
        <taxon>Liliopsida</taxon>
        <taxon>Poales</taxon>
        <taxon>Poaceae</taxon>
        <taxon>PACMAD clade</taxon>
        <taxon>Arundinoideae</taxon>
        <taxon>Arundineae</taxon>
        <taxon>Arundo</taxon>
    </lineage>
</organism>
<proteinExistence type="predicted"/>
<reference evidence="2" key="1">
    <citation type="submission" date="2014-09" db="EMBL/GenBank/DDBJ databases">
        <authorList>
            <person name="Magalhaes I.L.F."/>
            <person name="Oliveira U."/>
            <person name="Santos F.R."/>
            <person name="Vidigal T.H.D.A."/>
            <person name="Brescovit A.D."/>
            <person name="Santos A.J."/>
        </authorList>
    </citation>
    <scope>NUCLEOTIDE SEQUENCE</scope>
    <source>
        <tissue evidence="2">Shoot tissue taken approximately 20 cm above the soil surface</tissue>
    </source>
</reference>
<reference evidence="2" key="2">
    <citation type="journal article" date="2015" name="Data Brief">
        <title>Shoot transcriptome of the giant reed, Arundo donax.</title>
        <authorList>
            <person name="Barrero R.A."/>
            <person name="Guerrero F.D."/>
            <person name="Moolhuijzen P."/>
            <person name="Goolsby J.A."/>
            <person name="Tidwell J."/>
            <person name="Bellgard S.E."/>
            <person name="Bellgard M.I."/>
        </authorList>
    </citation>
    <scope>NUCLEOTIDE SEQUENCE</scope>
    <source>
        <tissue evidence="2">Shoot tissue taken approximately 20 cm above the soil surface</tissue>
    </source>
</reference>
<name>A0A0A8YB96_ARUDO</name>
<protein>
    <submittedName>
        <fullName evidence="2">Uncharacterized protein</fullName>
    </submittedName>
</protein>
<sequence length="50" mass="5623">MAPRHSSTPVSHRRPLCDPQLQFAIPPVTMAPDHRTSQQGPARLWGISHR</sequence>
<evidence type="ECO:0000256" key="1">
    <source>
        <dbReference type="SAM" id="MobiDB-lite"/>
    </source>
</evidence>
<evidence type="ECO:0000313" key="2">
    <source>
        <dbReference type="EMBL" id="JAD22710.1"/>
    </source>
</evidence>
<feature type="region of interest" description="Disordered" evidence="1">
    <location>
        <begin position="30"/>
        <end position="50"/>
    </location>
</feature>
<accession>A0A0A8YB96</accession>
<dbReference type="EMBL" id="GBRH01275185">
    <property type="protein sequence ID" value="JAD22710.1"/>
    <property type="molecule type" value="Transcribed_RNA"/>
</dbReference>
<dbReference type="AlphaFoldDB" id="A0A0A8YB96"/>